<sequence>MHFFEKSICWISWLALDVVLGAMAGMLFFSKLLHVDLPWPPFVLLGLAVWCIYNLDHYLDARKVELQSPRRIFHQNTNQVIPVFIVFFGILGLIGGFWWLGWGLELQLTLGLGILIVGIRLVVLKFGRGWMKEFSIALFYVIGISLIPILRAHALDRSMELVLFLGLYLMLALLNLLMLSQLDAEEDQKAGFFSATKNISPQKLHQWVRNLGFSLLVFQLALFVFLSSYFKIFGLILLLMTLVHVMVFMKKDLDPVQKRIRMEWAFVFPWVLLLF</sequence>
<feature type="transmembrane region" description="Helical" evidence="1">
    <location>
        <begin position="80"/>
        <end position="100"/>
    </location>
</feature>
<dbReference type="RefSeq" id="WP_218144145.1">
    <property type="nucleotide sequence ID" value="NZ_FOPC01000007.1"/>
</dbReference>
<keyword evidence="1" id="KW-0812">Transmembrane</keyword>
<feature type="transmembrane region" description="Helical" evidence="1">
    <location>
        <begin position="161"/>
        <end position="179"/>
    </location>
</feature>
<evidence type="ECO:0000313" key="2">
    <source>
        <dbReference type="EMBL" id="SFG71384.1"/>
    </source>
</evidence>
<protein>
    <recommendedName>
        <fullName evidence="4">UbiA prenyltransferase family protein</fullName>
    </recommendedName>
</protein>
<name>A0A1I2U2T5_9BACT</name>
<dbReference type="Proteomes" id="UP000199642">
    <property type="component" value="Unassembled WGS sequence"/>
</dbReference>
<keyword evidence="1" id="KW-0472">Membrane</keyword>
<evidence type="ECO:0008006" key="4">
    <source>
        <dbReference type="Google" id="ProtNLM"/>
    </source>
</evidence>
<evidence type="ECO:0000256" key="1">
    <source>
        <dbReference type="SAM" id="Phobius"/>
    </source>
</evidence>
<keyword evidence="3" id="KW-1185">Reference proteome</keyword>
<dbReference type="STRING" id="435880.SAMN04487988_10712"/>
<feature type="transmembrane region" description="Helical" evidence="1">
    <location>
        <begin position="207"/>
        <end position="226"/>
    </location>
</feature>
<organism evidence="2 3">
    <name type="scientific">Algoriphagus hitonicola</name>
    <dbReference type="NCBI Taxonomy" id="435880"/>
    <lineage>
        <taxon>Bacteria</taxon>
        <taxon>Pseudomonadati</taxon>
        <taxon>Bacteroidota</taxon>
        <taxon>Cytophagia</taxon>
        <taxon>Cytophagales</taxon>
        <taxon>Cyclobacteriaceae</taxon>
        <taxon>Algoriphagus</taxon>
    </lineage>
</organism>
<dbReference type="EMBL" id="FOPC01000007">
    <property type="protein sequence ID" value="SFG71384.1"/>
    <property type="molecule type" value="Genomic_DNA"/>
</dbReference>
<evidence type="ECO:0000313" key="3">
    <source>
        <dbReference type="Proteomes" id="UP000199642"/>
    </source>
</evidence>
<feature type="transmembrane region" description="Helical" evidence="1">
    <location>
        <begin position="7"/>
        <end position="29"/>
    </location>
</feature>
<reference evidence="3" key="1">
    <citation type="submission" date="2016-10" db="EMBL/GenBank/DDBJ databases">
        <authorList>
            <person name="Varghese N."/>
            <person name="Submissions S."/>
        </authorList>
    </citation>
    <scope>NUCLEOTIDE SEQUENCE [LARGE SCALE GENOMIC DNA]</scope>
    <source>
        <strain evidence="3">DSM 19315</strain>
    </source>
</reference>
<feature type="transmembrane region" description="Helical" evidence="1">
    <location>
        <begin position="41"/>
        <end position="59"/>
    </location>
</feature>
<dbReference type="AlphaFoldDB" id="A0A1I2U2T5"/>
<proteinExistence type="predicted"/>
<feature type="transmembrane region" description="Helical" evidence="1">
    <location>
        <begin position="136"/>
        <end position="155"/>
    </location>
</feature>
<keyword evidence="1" id="KW-1133">Transmembrane helix</keyword>
<accession>A0A1I2U2T5</accession>
<feature type="transmembrane region" description="Helical" evidence="1">
    <location>
        <begin position="232"/>
        <end position="249"/>
    </location>
</feature>
<feature type="transmembrane region" description="Helical" evidence="1">
    <location>
        <begin position="106"/>
        <end position="124"/>
    </location>
</feature>
<gene>
    <name evidence="2" type="ORF">SAMN04487988_10712</name>
</gene>